<evidence type="ECO:0000313" key="13">
    <source>
        <dbReference type="Proteomes" id="UP000663792"/>
    </source>
</evidence>
<dbReference type="InterPro" id="IPR021050">
    <property type="entry name" value="Cyt_c_oxidase_su4_actinobac"/>
</dbReference>
<dbReference type="PIRSF" id="PIRSF017385">
    <property type="entry name" value="CtaF"/>
    <property type="match status" value="1"/>
</dbReference>
<dbReference type="GO" id="GO:0022900">
    <property type="term" value="P:electron transport chain"/>
    <property type="evidence" value="ECO:0007669"/>
    <property type="project" value="InterPro"/>
</dbReference>
<evidence type="ECO:0000256" key="7">
    <source>
        <dbReference type="ARBA" id="ARBA00022989"/>
    </source>
</evidence>
<evidence type="ECO:0000256" key="1">
    <source>
        <dbReference type="ARBA" id="ARBA00002536"/>
    </source>
</evidence>
<accession>A0A938YEH6</accession>
<keyword evidence="4 10" id="KW-1003">Cell membrane</keyword>
<gene>
    <name evidence="12" type="ORF">JL106_06550</name>
</gene>
<comment type="subunit">
    <text evidence="10">Associates with subunits I, II and III to form cytochrome c oxidase.</text>
</comment>
<comment type="function">
    <text evidence="1 10">Part of cytochrome c oxidase, its function is unknown.</text>
</comment>
<feature type="transmembrane region" description="Helical" evidence="11">
    <location>
        <begin position="93"/>
        <end position="126"/>
    </location>
</feature>
<organism evidence="12 13">
    <name type="scientific">Nakamurella leprariae</name>
    <dbReference type="NCBI Taxonomy" id="2803911"/>
    <lineage>
        <taxon>Bacteria</taxon>
        <taxon>Bacillati</taxon>
        <taxon>Actinomycetota</taxon>
        <taxon>Actinomycetes</taxon>
        <taxon>Nakamurellales</taxon>
        <taxon>Nakamurellaceae</taxon>
        <taxon>Nakamurella</taxon>
    </lineage>
</organism>
<dbReference type="GO" id="GO:0005886">
    <property type="term" value="C:plasma membrane"/>
    <property type="evidence" value="ECO:0007669"/>
    <property type="project" value="UniProtKB-SubCell"/>
</dbReference>
<comment type="catalytic activity">
    <reaction evidence="9 10">
        <text>4 Fe(II)-[cytochrome c] + O2 + 8 H(+)(in) = 4 Fe(III)-[cytochrome c] + 2 H2O + 4 H(+)(out)</text>
        <dbReference type="Rhea" id="RHEA:11436"/>
        <dbReference type="Rhea" id="RHEA-COMP:10350"/>
        <dbReference type="Rhea" id="RHEA-COMP:14399"/>
        <dbReference type="ChEBI" id="CHEBI:15377"/>
        <dbReference type="ChEBI" id="CHEBI:15378"/>
        <dbReference type="ChEBI" id="CHEBI:15379"/>
        <dbReference type="ChEBI" id="CHEBI:29033"/>
        <dbReference type="ChEBI" id="CHEBI:29034"/>
        <dbReference type="EC" id="7.1.1.9"/>
    </reaction>
</comment>
<keyword evidence="13" id="KW-1185">Reference proteome</keyword>
<evidence type="ECO:0000256" key="9">
    <source>
        <dbReference type="ARBA" id="ARBA00047816"/>
    </source>
</evidence>
<dbReference type="Pfam" id="PF12270">
    <property type="entry name" value="Cyt_c_ox_IV"/>
    <property type="match status" value="1"/>
</dbReference>
<protein>
    <recommendedName>
        <fullName evidence="10">Cytochrome c oxidase polypeptide 4</fullName>
        <ecNumber evidence="10">7.1.1.9</ecNumber>
    </recommendedName>
    <alternativeName>
        <fullName evidence="10">Cytochrome aa3 subunit 4</fullName>
    </alternativeName>
    <alternativeName>
        <fullName evidence="10">Cytochrome c oxidase polypeptide IV</fullName>
    </alternativeName>
</protein>
<name>A0A938YEH6_9ACTN</name>
<keyword evidence="6 10" id="KW-1278">Translocase</keyword>
<evidence type="ECO:0000256" key="6">
    <source>
        <dbReference type="ARBA" id="ARBA00022967"/>
    </source>
</evidence>
<dbReference type="EMBL" id="JAERWK010000008">
    <property type="protein sequence ID" value="MBM9466942.1"/>
    <property type="molecule type" value="Genomic_DNA"/>
</dbReference>
<evidence type="ECO:0000256" key="10">
    <source>
        <dbReference type="PIRNR" id="PIRNR017385"/>
    </source>
</evidence>
<comment type="similarity">
    <text evidence="3 10">Belongs to the cytochrome c oxidase bacterial subunit CtaF family.</text>
</comment>
<dbReference type="Proteomes" id="UP000663792">
    <property type="component" value="Unassembled WGS sequence"/>
</dbReference>
<evidence type="ECO:0000256" key="8">
    <source>
        <dbReference type="ARBA" id="ARBA00023136"/>
    </source>
</evidence>
<dbReference type="AlphaFoldDB" id="A0A938YEH6"/>
<evidence type="ECO:0000256" key="5">
    <source>
        <dbReference type="ARBA" id="ARBA00022692"/>
    </source>
</evidence>
<evidence type="ECO:0000313" key="12">
    <source>
        <dbReference type="EMBL" id="MBM9466942.1"/>
    </source>
</evidence>
<keyword evidence="8 10" id="KW-0472">Membrane</keyword>
<evidence type="ECO:0000256" key="4">
    <source>
        <dbReference type="ARBA" id="ARBA00022475"/>
    </source>
</evidence>
<sequence>MRVETWIFLGLTAFFVIAAIVYLVLIGYEEVVGATALFLTAGLTLITGTFLQFSSRRLEGPRPEDDDDAEVADGAGDYGFFSPGSYWPFAMAGAAALTAIATAFWLVWLLVIGVCFLMLAICGLLFEYHRRPAH</sequence>
<evidence type="ECO:0000256" key="3">
    <source>
        <dbReference type="ARBA" id="ARBA00006870"/>
    </source>
</evidence>
<evidence type="ECO:0000256" key="11">
    <source>
        <dbReference type="SAM" id="Phobius"/>
    </source>
</evidence>
<feature type="transmembrane region" description="Helical" evidence="11">
    <location>
        <begin position="32"/>
        <end position="53"/>
    </location>
</feature>
<comment type="subcellular location">
    <subcellularLocation>
        <location evidence="2">Cell membrane</location>
        <topology evidence="2">Multi-pass membrane protein</topology>
    </subcellularLocation>
</comment>
<evidence type="ECO:0000256" key="2">
    <source>
        <dbReference type="ARBA" id="ARBA00004651"/>
    </source>
</evidence>
<reference evidence="12" key="1">
    <citation type="submission" date="2021-01" db="EMBL/GenBank/DDBJ databases">
        <title>YIM 132084 draft genome.</title>
        <authorList>
            <person name="An D."/>
        </authorList>
    </citation>
    <scope>NUCLEOTIDE SEQUENCE</scope>
    <source>
        <strain evidence="12">YIM 132084</strain>
    </source>
</reference>
<feature type="transmembrane region" description="Helical" evidence="11">
    <location>
        <begin position="6"/>
        <end position="25"/>
    </location>
</feature>
<proteinExistence type="inferred from homology"/>
<dbReference type="RefSeq" id="WP_205260071.1">
    <property type="nucleotide sequence ID" value="NZ_JAERWK010000008.1"/>
</dbReference>
<keyword evidence="7 11" id="KW-1133">Transmembrane helix</keyword>
<keyword evidence="5 11" id="KW-0812">Transmembrane</keyword>
<dbReference type="GO" id="GO:0004129">
    <property type="term" value="F:cytochrome-c oxidase activity"/>
    <property type="evidence" value="ECO:0007669"/>
    <property type="project" value="UniProtKB-EC"/>
</dbReference>
<dbReference type="EC" id="7.1.1.9" evidence="10"/>
<comment type="caution">
    <text evidence="12">The sequence shown here is derived from an EMBL/GenBank/DDBJ whole genome shotgun (WGS) entry which is preliminary data.</text>
</comment>